<reference evidence="3" key="1">
    <citation type="journal article" date="2014" name="Proc. Natl. Acad. Sci. U.S.A.">
        <title>Extensive sampling of basidiomycete genomes demonstrates inadequacy of the white-rot/brown-rot paradigm for wood decay fungi.</title>
        <authorList>
            <person name="Riley R."/>
            <person name="Salamov A.A."/>
            <person name="Brown D.W."/>
            <person name="Nagy L.G."/>
            <person name="Floudas D."/>
            <person name="Held B.W."/>
            <person name="Levasseur A."/>
            <person name="Lombard V."/>
            <person name="Morin E."/>
            <person name="Otillar R."/>
            <person name="Lindquist E.A."/>
            <person name="Sun H."/>
            <person name="LaButti K.M."/>
            <person name="Schmutz J."/>
            <person name="Jabbour D."/>
            <person name="Luo H."/>
            <person name="Baker S.E."/>
            <person name="Pisabarro A.G."/>
            <person name="Walton J.D."/>
            <person name="Blanchette R.A."/>
            <person name="Henrissat B."/>
            <person name="Martin F."/>
            <person name="Cullen D."/>
            <person name="Hibbett D.S."/>
            <person name="Grigoriev I.V."/>
        </authorList>
    </citation>
    <scope>NUCLEOTIDE SEQUENCE [LARGE SCALE GENOMIC DNA]</scope>
    <source>
        <strain evidence="3">MUCL 33604</strain>
    </source>
</reference>
<dbReference type="AlphaFoldDB" id="A0A067Q8D3"/>
<dbReference type="InParanoid" id="A0A067Q8D3"/>
<dbReference type="HOGENOM" id="CLU_2455048_0_0_1"/>
<evidence type="ECO:0000313" key="3">
    <source>
        <dbReference type="Proteomes" id="UP000027265"/>
    </source>
</evidence>
<keyword evidence="3" id="KW-1185">Reference proteome</keyword>
<protein>
    <submittedName>
        <fullName evidence="2">Uncharacterized protein</fullName>
    </submittedName>
</protein>
<dbReference type="EMBL" id="KL197715">
    <property type="protein sequence ID" value="KDQ59762.1"/>
    <property type="molecule type" value="Genomic_DNA"/>
</dbReference>
<accession>A0A067Q8D3</accession>
<name>A0A067Q8D3_9AGAM</name>
<organism evidence="2 3">
    <name type="scientific">Jaapia argillacea MUCL 33604</name>
    <dbReference type="NCBI Taxonomy" id="933084"/>
    <lineage>
        <taxon>Eukaryota</taxon>
        <taxon>Fungi</taxon>
        <taxon>Dikarya</taxon>
        <taxon>Basidiomycota</taxon>
        <taxon>Agaricomycotina</taxon>
        <taxon>Agaricomycetes</taxon>
        <taxon>Agaricomycetidae</taxon>
        <taxon>Jaapiales</taxon>
        <taxon>Jaapiaceae</taxon>
        <taxon>Jaapia</taxon>
    </lineage>
</organism>
<feature type="region of interest" description="Disordered" evidence="1">
    <location>
        <begin position="61"/>
        <end position="89"/>
    </location>
</feature>
<gene>
    <name evidence="2" type="ORF">JAAARDRAFT_631840</name>
</gene>
<evidence type="ECO:0000313" key="2">
    <source>
        <dbReference type="EMBL" id="KDQ59762.1"/>
    </source>
</evidence>
<proteinExistence type="predicted"/>
<dbReference type="Proteomes" id="UP000027265">
    <property type="component" value="Unassembled WGS sequence"/>
</dbReference>
<sequence>MRNSSRLFSYTIQVGRRQLLTYYSPGVPATSEKPYHIVFFEPCPTENLRLIPSMVKSNRTSSLPIHPTADRGHSSDYGIIRASDSTSKY</sequence>
<evidence type="ECO:0000256" key="1">
    <source>
        <dbReference type="SAM" id="MobiDB-lite"/>
    </source>
</evidence>